<gene>
    <name evidence="6" type="ORF">DCF25_16350</name>
</gene>
<evidence type="ECO:0000313" key="6">
    <source>
        <dbReference type="EMBL" id="PZO13257.1"/>
    </source>
</evidence>
<organism evidence="6 7">
    <name type="scientific">Leptolyngbya foveolarum</name>
    <dbReference type="NCBI Taxonomy" id="47253"/>
    <lineage>
        <taxon>Bacteria</taxon>
        <taxon>Bacillati</taxon>
        <taxon>Cyanobacteriota</taxon>
        <taxon>Cyanophyceae</taxon>
        <taxon>Leptolyngbyales</taxon>
        <taxon>Leptolyngbyaceae</taxon>
        <taxon>Leptolyngbya group</taxon>
        <taxon>Leptolyngbya</taxon>
    </lineage>
</organism>
<proteinExistence type="predicted"/>
<reference evidence="7" key="1">
    <citation type="submission" date="2018-04" db="EMBL/GenBank/DDBJ databases">
        <authorList>
            <person name="Cornet L."/>
        </authorList>
    </citation>
    <scope>NUCLEOTIDE SEQUENCE [LARGE SCALE GENOMIC DNA]</scope>
</reference>
<accession>A0A2W4U212</accession>
<dbReference type="Proteomes" id="UP000249354">
    <property type="component" value="Unassembled WGS sequence"/>
</dbReference>
<dbReference type="AlphaFoldDB" id="A0A2W4U212"/>
<dbReference type="SUPFAM" id="SSF53474">
    <property type="entry name" value="alpha/beta-Hydrolases"/>
    <property type="match status" value="1"/>
</dbReference>
<comment type="caution">
    <text evidence="6">The sequence shown here is derived from an EMBL/GenBank/DDBJ whole genome shotgun (WGS) entry which is preliminary data.</text>
</comment>
<keyword evidence="3" id="KW-0443">Lipid metabolism</keyword>
<sequence>MGLGAGLVALAAAPSLASDRIVLKVGPLRQSIELRDLESFARTGEVPDSLRLYSGFLSPEVQKSLYQKLDLDPRMSDRIIADVLDSANGELLLDALTQIAPNMTLDQLQGAIRLAAMQANGLNVISVLRAIPQETLEVDLTAAIGLISQLNFSTLESRSLSGVLDQELNVALAVPPQSDLDPTAAGLQQTYQRSMTMFDEDRQRTIPVEMYWSRNPQGPLVVLSHGFGADRFFLKYMAEHLSSHGITVVSLEHPGSNLKALQGLPVDPDIIKSPSRLLPASEFLDRPRDVSFVLDRLENLNQQADFQGLFNTEDVTIIGHSLGGYTGLALAGAKLDLRSLQTFCDTIQPLAVSPADWLQCAAVDLPEQQADLSDDRIKQVMAMNPLVGQLFGEAGLSEVKVPTLMMTATKDGVTPTLDQQLKPFTQLAGPKYLLAVIGGTHLSSGDPGNVNPALTQLPFMAELDVQQTSELRRLLRGLSLSFVEQRMPEADTYKPFLSAGYVQSFSTPALPLRFAETLPSSLDSWLGLTSKLSNERSPDTADRLVSLGYLQTIENKAEWQKSMAVHLRAKSVVTVLRSPLPLVIGR</sequence>
<evidence type="ECO:0000259" key="5">
    <source>
        <dbReference type="Pfam" id="PF12697"/>
    </source>
</evidence>
<evidence type="ECO:0000256" key="1">
    <source>
        <dbReference type="ARBA" id="ARBA00022801"/>
    </source>
</evidence>
<evidence type="ECO:0000256" key="3">
    <source>
        <dbReference type="ARBA" id="ARBA00023098"/>
    </source>
</evidence>
<evidence type="ECO:0000313" key="7">
    <source>
        <dbReference type="Proteomes" id="UP000249354"/>
    </source>
</evidence>
<dbReference type="InterPro" id="IPR000073">
    <property type="entry name" value="AB_hydrolase_1"/>
</dbReference>
<name>A0A2W4U212_9CYAN</name>
<keyword evidence="1 6" id="KW-0378">Hydrolase</keyword>
<feature type="domain" description="AB hydrolase-1" evidence="5">
    <location>
        <begin position="221"/>
        <end position="361"/>
    </location>
</feature>
<dbReference type="Gene3D" id="3.40.50.1820">
    <property type="entry name" value="alpha/beta hydrolase"/>
    <property type="match status" value="1"/>
</dbReference>
<evidence type="ECO:0000256" key="2">
    <source>
        <dbReference type="ARBA" id="ARBA00022963"/>
    </source>
</evidence>
<dbReference type="EMBL" id="QBMC01000130">
    <property type="protein sequence ID" value="PZO13257.1"/>
    <property type="molecule type" value="Genomic_DNA"/>
</dbReference>
<dbReference type="PANTHER" id="PTHR10272:SF13">
    <property type="entry name" value="POLY(ETHYLENE TEREPHTHALATE) HYDROLASE"/>
    <property type="match status" value="1"/>
</dbReference>
<feature type="domain" description="DUF1400" evidence="4">
    <location>
        <begin position="17"/>
        <end position="139"/>
    </location>
</feature>
<dbReference type="GO" id="GO:0003847">
    <property type="term" value="F:1-alkyl-2-acetylglycerophosphocholine esterase activity"/>
    <property type="evidence" value="ECO:0007669"/>
    <property type="project" value="TreeGrafter"/>
</dbReference>
<evidence type="ECO:0000259" key="4">
    <source>
        <dbReference type="Pfam" id="PF07176"/>
    </source>
</evidence>
<dbReference type="Pfam" id="PF12697">
    <property type="entry name" value="Abhydrolase_6"/>
    <property type="match status" value="1"/>
</dbReference>
<dbReference type="GO" id="GO:0016042">
    <property type="term" value="P:lipid catabolic process"/>
    <property type="evidence" value="ECO:0007669"/>
    <property type="project" value="UniProtKB-KW"/>
</dbReference>
<keyword evidence="2" id="KW-0442">Lipid degradation</keyword>
<protein>
    <submittedName>
        <fullName evidence="6">Dienelactone hydrolase</fullName>
    </submittedName>
</protein>
<dbReference type="PANTHER" id="PTHR10272">
    <property type="entry name" value="PLATELET-ACTIVATING FACTOR ACETYLHYDROLASE"/>
    <property type="match status" value="1"/>
</dbReference>
<dbReference type="Pfam" id="PF07176">
    <property type="entry name" value="DUF1400"/>
    <property type="match status" value="1"/>
</dbReference>
<dbReference type="InterPro" id="IPR029058">
    <property type="entry name" value="AB_hydrolase_fold"/>
</dbReference>
<dbReference type="InterPro" id="IPR010802">
    <property type="entry name" value="DUF1400"/>
</dbReference>
<reference evidence="6 7" key="2">
    <citation type="submission" date="2018-06" db="EMBL/GenBank/DDBJ databases">
        <title>Metagenomic assembly of (sub)arctic Cyanobacteria and their associated microbiome from non-axenic cultures.</title>
        <authorList>
            <person name="Baurain D."/>
        </authorList>
    </citation>
    <scope>NUCLEOTIDE SEQUENCE [LARGE SCALE GENOMIC DNA]</scope>
    <source>
        <strain evidence="6">ULC129bin1</strain>
    </source>
</reference>